<evidence type="ECO:0000313" key="2">
    <source>
        <dbReference type="Proteomes" id="UP000217790"/>
    </source>
</evidence>
<proteinExistence type="predicted"/>
<sequence>MYSHRHHAVRTHQVLHLRQEADMTINIVHTEATIAFLLFGVRLVYGEGVIERQRDPQVQRIHVSHVTDEGLGLSSMSIVEMYLHLVEKPHLTCARELDRSFLFLVGIINTKTKVLTRRNNNVFNYLSALCDPGHKLLYHSICLAKARQSGREGACRAHALTNCRASPGSPPRFNNNCEVVKGTGTGSGGPQNEDATMLISRKHCQGATPEG</sequence>
<dbReference type="AlphaFoldDB" id="A0A2H3DSI5"/>
<reference evidence="2" key="1">
    <citation type="journal article" date="2017" name="Nat. Ecol. Evol.">
        <title>Genome expansion and lineage-specific genetic innovations in the forest pathogenic fungi Armillaria.</title>
        <authorList>
            <person name="Sipos G."/>
            <person name="Prasanna A.N."/>
            <person name="Walter M.C."/>
            <person name="O'Connor E."/>
            <person name="Balint B."/>
            <person name="Krizsan K."/>
            <person name="Kiss B."/>
            <person name="Hess J."/>
            <person name="Varga T."/>
            <person name="Slot J."/>
            <person name="Riley R."/>
            <person name="Boka B."/>
            <person name="Rigling D."/>
            <person name="Barry K."/>
            <person name="Lee J."/>
            <person name="Mihaltcheva S."/>
            <person name="LaButti K."/>
            <person name="Lipzen A."/>
            <person name="Waldron R."/>
            <person name="Moloney N.M."/>
            <person name="Sperisen C."/>
            <person name="Kredics L."/>
            <person name="Vagvoelgyi C."/>
            <person name="Patrignani A."/>
            <person name="Fitzpatrick D."/>
            <person name="Nagy I."/>
            <person name="Doyle S."/>
            <person name="Anderson J.B."/>
            <person name="Grigoriev I.V."/>
            <person name="Gueldener U."/>
            <person name="Muensterkoetter M."/>
            <person name="Nagy L.G."/>
        </authorList>
    </citation>
    <scope>NUCLEOTIDE SEQUENCE [LARGE SCALE GENOMIC DNA]</scope>
    <source>
        <strain evidence="2">Ar21-2</strain>
    </source>
</reference>
<dbReference type="EMBL" id="KZ293655">
    <property type="protein sequence ID" value="PBK93818.1"/>
    <property type="molecule type" value="Genomic_DNA"/>
</dbReference>
<gene>
    <name evidence="1" type="ORF">ARMGADRAFT_1029695</name>
</gene>
<organism evidence="1 2">
    <name type="scientific">Armillaria gallica</name>
    <name type="common">Bulbous honey fungus</name>
    <name type="synonym">Armillaria bulbosa</name>
    <dbReference type="NCBI Taxonomy" id="47427"/>
    <lineage>
        <taxon>Eukaryota</taxon>
        <taxon>Fungi</taxon>
        <taxon>Dikarya</taxon>
        <taxon>Basidiomycota</taxon>
        <taxon>Agaricomycotina</taxon>
        <taxon>Agaricomycetes</taxon>
        <taxon>Agaricomycetidae</taxon>
        <taxon>Agaricales</taxon>
        <taxon>Marasmiineae</taxon>
        <taxon>Physalacriaceae</taxon>
        <taxon>Armillaria</taxon>
    </lineage>
</organism>
<dbReference type="InParanoid" id="A0A2H3DSI5"/>
<name>A0A2H3DSI5_ARMGA</name>
<dbReference type="Proteomes" id="UP000217790">
    <property type="component" value="Unassembled WGS sequence"/>
</dbReference>
<protein>
    <submittedName>
        <fullName evidence="1">Uncharacterized protein</fullName>
    </submittedName>
</protein>
<keyword evidence="2" id="KW-1185">Reference proteome</keyword>
<accession>A0A2H3DSI5</accession>
<evidence type="ECO:0000313" key="1">
    <source>
        <dbReference type="EMBL" id="PBK93818.1"/>
    </source>
</evidence>